<protein>
    <submittedName>
        <fullName evidence="2">Uncharacterized protein</fullName>
    </submittedName>
</protein>
<accession>A0ABT3XT42</accession>
<reference evidence="2" key="1">
    <citation type="submission" date="2022-10" db="EMBL/GenBank/DDBJ databases">
        <title>Chryseobacterium sp. nov., a novel bacterial species.</title>
        <authorList>
            <person name="Cao Y."/>
        </authorList>
    </citation>
    <scope>NUCLEOTIDE SEQUENCE</scope>
    <source>
        <strain evidence="2">CCTCC AB2015118</strain>
    </source>
</reference>
<proteinExistence type="predicted"/>
<keyword evidence="1" id="KW-1133">Transmembrane helix</keyword>
<organism evidence="2 3">
    <name type="scientific">Chryseobacterium formosus</name>
    <dbReference type="NCBI Taxonomy" id="1537363"/>
    <lineage>
        <taxon>Bacteria</taxon>
        <taxon>Pseudomonadati</taxon>
        <taxon>Bacteroidota</taxon>
        <taxon>Flavobacteriia</taxon>
        <taxon>Flavobacteriales</taxon>
        <taxon>Weeksellaceae</taxon>
        <taxon>Chryseobacterium group</taxon>
        <taxon>Chryseobacterium</taxon>
    </lineage>
</organism>
<evidence type="ECO:0000313" key="3">
    <source>
        <dbReference type="Proteomes" id="UP001073122"/>
    </source>
</evidence>
<evidence type="ECO:0000256" key="1">
    <source>
        <dbReference type="SAM" id="Phobius"/>
    </source>
</evidence>
<dbReference type="Proteomes" id="UP001073122">
    <property type="component" value="Unassembled WGS sequence"/>
</dbReference>
<feature type="transmembrane region" description="Helical" evidence="1">
    <location>
        <begin position="106"/>
        <end position="127"/>
    </location>
</feature>
<keyword evidence="1" id="KW-0812">Transmembrane</keyword>
<keyword evidence="1" id="KW-0472">Membrane</keyword>
<sequence>MKNDHLLIYLIEHKKNITYRDKIILRRIKMDNPSYVESDEVKYELYKRRYIIDESDWESTQDEYGGFTSRPLDKPEIISTSLLGEKAIYTRELKSETTEDFFDKTFVRIGLVIGSLMGFLSFMINIFRYIKDNWMN</sequence>
<gene>
    <name evidence="2" type="ORF">OF897_13030</name>
</gene>
<evidence type="ECO:0000313" key="2">
    <source>
        <dbReference type="EMBL" id="MCX8524837.1"/>
    </source>
</evidence>
<keyword evidence="3" id="KW-1185">Reference proteome</keyword>
<dbReference type="EMBL" id="JAOVZW010000015">
    <property type="protein sequence ID" value="MCX8524837.1"/>
    <property type="molecule type" value="Genomic_DNA"/>
</dbReference>
<comment type="caution">
    <text evidence="2">The sequence shown here is derived from an EMBL/GenBank/DDBJ whole genome shotgun (WGS) entry which is preliminary data.</text>
</comment>
<name>A0ABT3XT42_9FLAO</name>
<dbReference type="RefSeq" id="WP_267266124.1">
    <property type="nucleotide sequence ID" value="NZ_JAOVZW010000015.1"/>
</dbReference>